<dbReference type="Pfam" id="PF13676">
    <property type="entry name" value="TIR_2"/>
    <property type="match status" value="1"/>
</dbReference>
<dbReference type="InterPro" id="IPR000157">
    <property type="entry name" value="TIR_dom"/>
</dbReference>
<feature type="domain" description="TIR" evidence="2">
    <location>
        <begin position="4"/>
        <end position="129"/>
    </location>
</feature>
<keyword evidence="1" id="KW-0472">Membrane</keyword>
<dbReference type="Proteomes" id="UP001371224">
    <property type="component" value="Unassembled WGS sequence"/>
</dbReference>
<keyword evidence="4" id="KW-1185">Reference proteome</keyword>
<dbReference type="Gene3D" id="3.40.50.10140">
    <property type="entry name" value="Toll/interleukin-1 receptor homology (TIR) domain"/>
    <property type="match status" value="1"/>
</dbReference>
<dbReference type="RefSeq" id="WP_337331596.1">
    <property type="nucleotide sequence ID" value="NZ_JBBDGM010000004.1"/>
</dbReference>
<evidence type="ECO:0000313" key="4">
    <source>
        <dbReference type="Proteomes" id="UP001371224"/>
    </source>
</evidence>
<keyword evidence="3" id="KW-0675">Receptor</keyword>
<dbReference type="InterPro" id="IPR035897">
    <property type="entry name" value="Toll_tir_struct_dom_sf"/>
</dbReference>
<proteinExistence type="predicted"/>
<sequence length="630" mass="65504">MADHRYSAFISYSHSADGAFAPALQSGMQQLGRSWRQRRAMEVFRDETGLAVDPNLWGAITTALDSSEWFVLLASPQAAASHWVGQEIEHCVATKGADRILIVLTEGTLSWDDAAEDFSADSDAVHPALRGLLTTAPTIFDLSWARQETDLTLDNVRFRTDIARIVAMIREEPLQQVAEHDARARRRTKAIVRSTLGVLAAATAVAVIAAVAAGVNWRQASVEQSAAEHEAQVALAREFAAESRSAEDPRAALALAVEAYSLAPAAEHRGALLAAISGTGSELVEVPELLPEGRQSADITSSSSTTDGGGRVTLATATGSIAVDLATGGEWMLPGRAHYLAPDGEHAVGADGTVFALGDEGRADPVATIPALGTEPSFTAAGDLLAYRHEGSAGARLIVVDIAGEKVRSVAVPLGSDCAGCSGDASAIAIAPDGSMVAVRIAPAWAETPIRARLSSYAIGGDRLTELASADVAGTGMVRFTDDSSALWARDDGAVLVLAPGTLEPVGEAMSISRAGPLEYAHDALALAPADGCRLPGVVLPPTMATVAELPADLEYTEGGCYDAAQGGSPRWLLGGSWVRTSAGTWPTEAERLLDIACDALGGTVSREDLTEFAAIGHSPTGCSQNTEES</sequence>
<reference evidence="3 4" key="1">
    <citation type="submission" date="2024-02" db="EMBL/GenBank/DDBJ databases">
        <authorList>
            <person name="Saticioglu I.B."/>
        </authorList>
    </citation>
    <scope>NUCLEOTIDE SEQUENCE [LARGE SCALE GENOMIC DNA]</scope>
    <source>
        <strain evidence="3 4">Mu-80</strain>
    </source>
</reference>
<dbReference type="EMBL" id="JBBDGM010000004">
    <property type="protein sequence ID" value="MEJ1087928.1"/>
    <property type="molecule type" value="Genomic_DNA"/>
</dbReference>
<evidence type="ECO:0000256" key="1">
    <source>
        <dbReference type="SAM" id="Phobius"/>
    </source>
</evidence>
<keyword evidence="1" id="KW-1133">Transmembrane helix</keyword>
<gene>
    <name evidence="3" type="ORF">WDU99_06315</name>
</gene>
<name>A0ABU8L9E3_9MICO</name>
<dbReference type="PROSITE" id="PS50104">
    <property type="entry name" value="TIR"/>
    <property type="match status" value="1"/>
</dbReference>
<organism evidence="3 4">
    <name type="scientific">Microbacterium bandirmense</name>
    <dbReference type="NCBI Taxonomy" id="3122050"/>
    <lineage>
        <taxon>Bacteria</taxon>
        <taxon>Bacillati</taxon>
        <taxon>Actinomycetota</taxon>
        <taxon>Actinomycetes</taxon>
        <taxon>Micrococcales</taxon>
        <taxon>Microbacteriaceae</taxon>
        <taxon>Microbacterium</taxon>
    </lineage>
</organism>
<evidence type="ECO:0000259" key="2">
    <source>
        <dbReference type="PROSITE" id="PS50104"/>
    </source>
</evidence>
<dbReference type="InterPro" id="IPR011044">
    <property type="entry name" value="Quino_amine_DH_bsu"/>
</dbReference>
<dbReference type="SUPFAM" id="SSF52200">
    <property type="entry name" value="Toll/Interleukin receptor TIR domain"/>
    <property type="match status" value="1"/>
</dbReference>
<keyword evidence="1" id="KW-0812">Transmembrane</keyword>
<feature type="transmembrane region" description="Helical" evidence="1">
    <location>
        <begin position="195"/>
        <end position="217"/>
    </location>
</feature>
<protein>
    <submittedName>
        <fullName evidence="3">Toll/interleukin-1 receptor domain-containing protein</fullName>
    </submittedName>
</protein>
<accession>A0ABU8L9E3</accession>
<evidence type="ECO:0000313" key="3">
    <source>
        <dbReference type="EMBL" id="MEJ1087928.1"/>
    </source>
</evidence>
<comment type="caution">
    <text evidence="3">The sequence shown here is derived from an EMBL/GenBank/DDBJ whole genome shotgun (WGS) entry which is preliminary data.</text>
</comment>
<dbReference type="SUPFAM" id="SSF50969">
    <property type="entry name" value="YVTN repeat-like/Quinoprotein amine dehydrogenase"/>
    <property type="match status" value="1"/>
</dbReference>